<accession>A0A3P5ZCA7</accession>
<protein>
    <submittedName>
        <fullName evidence="1">Uncharacterized protein</fullName>
    </submittedName>
</protein>
<sequence length="36" mass="4216">MALDIFRELPMCHEWENQDNDENLATLGDVNRVRIG</sequence>
<name>A0A3P5ZCA7_BRACM</name>
<dbReference type="AlphaFoldDB" id="A0A3P5ZCA7"/>
<reference evidence="1" key="1">
    <citation type="submission" date="2018-11" db="EMBL/GenBank/DDBJ databases">
        <authorList>
            <consortium name="Genoscope - CEA"/>
            <person name="William W."/>
        </authorList>
    </citation>
    <scope>NUCLEOTIDE SEQUENCE</scope>
</reference>
<evidence type="ECO:0000313" key="1">
    <source>
        <dbReference type="EMBL" id="VDC76299.1"/>
    </source>
</evidence>
<proteinExistence type="predicted"/>
<dbReference type="EMBL" id="LR031571">
    <property type="protein sequence ID" value="VDC76299.1"/>
    <property type="molecule type" value="Genomic_DNA"/>
</dbReference>
<gene>
    <name evidence="1" type="ORF">BRAA01T02801Z</name>
</gene>
<organism evidence="1">
    <name type="scientific">Brassica campestris</name>
    <name type="common">Field mustard</name>
    <dbReference type="NCBI Taxonomy" id="3711"/>
    <lineage>
        <taxon>Eukaryota</taxon>
        <taxon>Viridiplantae</taxon>
        <taxon>Streptophyta</taxon>
        <taxon>Embryophyta</taxon>
        <taxon>Tracheophyta</taxon>
        <taxon>Spermatophyta</taxon>
        <taxon>Magnoliopsida</taxon>
        <taxon>eudicotyledons</taxon>
        <taxon>Gunneridae</taxon>
        <taxon>Pentapetalae</taxon>
        <taxon>rosids</taxon>
        <taxon>malvids</taxon>
        <taxon>Brassicales</taxon>
        <taxon>Brassicaceae</taxon>
        <taxon>Brassiceae</taxon>
        <taxon>Brassica</taxon>
    </lineage>
</organism>